<comment type="function">
    <text evidence="8 10">Plays an essential role in the initiation and regulation of chromosomal replication. ATP-DnaA binds to the origin of replication (oriC) to initiate formation of the DNA replication initiation complex once per cell cycle. Binds the DnaA box (a 9 base pair repeat at the origin) and separates the double-stranded (ds)DNA. Forms a right-handed helical filament on oriC DNA; dsDNA binds to the exterior of the filament while single-stranded (ss)DNA is stabiized in the filament's interior. The ATP-DnaA-oriC complex binds and stabilizes one strand of the AT-rich DNA unwinding element (DUE), permitting loading of DNA polymerase. After initiation quickly degrades to an ADP-DnaA complex that is not apt for DNA replication. Binds acidic phospholipids.</text>
</comment>
<keyword evidence="4 8" id="KW-0547">Nucleotide-binding</keyword>
<feature type="binding site" evidence="8">
    <location>
        <position position="212"/>
    </location>
    <ligand>
        <name>ATP</name>
        <dbReference type="ChEBI" id="CHEBI:30616"/>
    </ligand>
</feature>
<gene>
    <name evidence="8" type="primary">dnaA</name>
    <name evidence="14" type="ORF">EDC22_103323</name>
</gene>
<dbReference type="PRINTS" id="PR00051">
    <property type="entry name" value="DNAA"/>
</dbReference>
<keyword evidence="7 8" id="KW-0238">DNA-binding</keyword>
<dbReference type="GO" id="GO:0005737">
    <property type="term" value="C:cytoplasm"/>
    <property type="evidence" value="ECO:0007669"/>
    <property type="project" value="UniProtKB-SubCell"/>
</dbReference>
<dbReference type="Gene3D" id="1.10.8.60">
    <property type="match status" value="1"/>
</dbReference>
<dbReference type="NCBIfam" id="TIGR00362">
    <property type="entry name" value="DnaA"/>
    <property type="match status" value="1"/>
</dbReference>
<dbReference type="GO" id="GO:0006270">
    <property type="term" value="P:DNA replication initiation"/>
    <property type="evidence" value="ECO:0007669"/>
    <property type="project" value="UniProtKB-UniRule"/>
</dbReference>
<dbReference type="InterPro" id="IPR003593">
    <property type="entry name" value="AAA+_ATPase"/>
</dbReference>
<comment type="subcellular location">
    <subcellularLocation>
        <location evidence="8">Cytoplasm</location>
    </subcellularLocation>
</comment>
<dbReference type="Gene3D" id="3.40.50.300">
    <property type="entry name" value="P-loop containing nucleotide triphosphate hydrolases"/>
    <property type="match status" value="1"/>
</dbReference>
<feature type="domain" description="AAA+ ATPase" evidence="12">
    <location>
        <begin position="201"/>
        <end position="342"/>
    </location>
</feature>
<dbReference type="SMART" id="SM00760">
    <property type="entry name" value="Bac_DnaA_C"/>
    <property type="match status" value="1"/>
</dbReference>
<comment type="similarity">
    <text evidence="1 8 11">Belongs to the DnaA family.</text>
</comment>
<comment type="subunit">
    <text evidence="8">Oligomerizes as a right-handed, spiral filament on DNA at oriC.</text>
</comment>
<accession>A0A4R3MEC1</accession>
<dbReference type="SUPFAM" id="SSF48295">
    <property type="entry name" value="TrpR-like"/>
    <property type="match status" value="1"/>
</dbReference>
<feature type="region of interest" description="Domain I, interacts with DnaA modulators" evidence="8">
    <location>
        <begin position="1"/>
        <end position="126"/>
    </location>
</feature>
<evidence type="ECO:0000256" key="5">
    <source>
        <dbReference type="ARBA" id="ARBA00022840"/>
    </source>
</evidence>
<sequence>MATGAAGVAMELSEDADASANWVSGGADRQAETAGAAVTDSGARHAEAWSRIVQRLRAEFGEDIYRSWFKGLSFVEVSDMTAVLTVATPFLRMWIRTNYGARLLALWRAECPGVERVDVRVRGVETATPERSTPAPVQRRLRDTRSAPALVQPATASGDQLFESAPLDPRFKFETFAVGESNKIAHDTALSVATSGSAGTMFNPLFIHGGVGRGKTHLLHAIAWKAAELDPSRRILHLSAEQFVFRFVSAVRSDAAIPFKETLRSIDLMLIDDLQFLQGKATHREFSHTMNALIEGCRQVVIVADRPPADLCGFDDRTRSRLAGGLVAAIGSQELALRRQILEARVRALAERGQSVDLSTEVLDYVARQVSSSGRDLEGALNRLAAYRCFANVPVTLDLAERVIRDLVATQERPQIRIEDIQRVVAMHYQVSRSDLVSNRRTRAIVVPRQIAMYLAKVLTPRSLPEIGRRFGNRDHTTVLHAVRKIEGLLAKDRSLARDIETLRRRIEDGES</sequence>
<organism evidence="14 15">
    <name type="scientific">Tepidamorphus gemmatus</name>
    <dbReference type="NCBI Taxonomy" id="747076"/>
    <lineage>
        <taxon>Bacteria</taxon>
        <taxon>Pseudomonadati</taxon>
        <taxon>Pseudomonadota</taxon>
        <taxon>Alphaproteobacteria</taxon>
        <taxon>Hyphomicrobiales</taxon>
        <taxon>Tepidamorphaceae</taxon>
        <taxon>Tepidamorphus</taxon>
    </lineage>
</organism>
<evidence type="ECO:0000256" key="7">
    <source>
        <dbReference type="ARBA" id="ARBA00023125"/>
    </source>
</evidence>
<feature type="binding site" evidence="8">
    <location>
        <position position="214"/>
    </location>
    <ligand>
        <name>ATP</name>
        <dbReference type="ChEBI" id="CHEBI:30616"/>
    </ligand>
</feature>
<dbReference type="GO" id="GO:0005886">
    <property type="term" value="C:plasma membrane"/>
    <property type="evidence" value="ECO:0007669"/>
    <property type="project" value="TreeGrafter"/>
</dbReference>
<protein>
    <recommendedName>
        <fullName evidence="8 9">Chromosomal replication initiator protein DnaA</fullName>
    </recommendedName>
</protein>
<name>A0A4R3MEC1_9HYPH</name>
<dbReference type="Gene3D" id="3.30.300.180">
    <property type="match status" value="1"/>
</dbReference>
<dbReference type="InterPro" id="IPR020591">
    <property type="entry name" value="Chromosome_initiator_DnaA-like"/>
</dbReference>
<dbReference type="InterPro" id="IPR018312">
    <property type="entry name" value="Chromosome_initiator_DnaA_CS"/>
</dbReference>
<dbReference type="HAMAP" id="MF_00377">
    <property type="entry name" value="DnaA_bact"/>
    <property type="match status" value="1"/>
</dbReference>
<evidence type="ECO:0000256" key="10">
    <source>
        <dbReference type="RuleBase" id="RU000577"/>
    </source>
</evidence>
<feature type="binding site" evidence="8">
    <location>
        <position position="216"/>
    </location>
    <ligand>
        <name>ATP</name>
        <dbReference type="ChEBI" id="CHEBI:30616"/>
    </ligand>
</feature>
<comment type="caution">
    <text evidence="8">Lacks conserved residue(s) required for the propagation of feature annotation.</text>
</comment>
<evidence type="ECO:0000259" key="13">
    <source>
        <dbReference type="SMART" id="SM00760"/>
    </source>
</evidence>
<evidence type="ECO:0000256" key="1">
    <source>
        <dbReference type="ARBA" id="ARBA00006583"/>
    </source>
</evidence>
<dbReference type="PANTHER" id="PTHR30050">
    <property type="entry name" value="CHROMOSOMAL REPLICATION INITIATOR PROTEIN DNAA"/>
    <property type="match status" value="1"/>
</dbReference>
<evidence type="ECO:0000256" key="9">
    <source>
        <dbReference type="NCBIfam" id="TIGR00362"/>
    </source>
</evidence>
<dbReference type="CDD" id="cd06571">
    <property type="entry name" value="Bac_DnaA_C"/>
    <property type="match status" value="1"/>
</dbReference>
<evidence type="ECO:0000256" key="8">
    <source>
        <dbReference type="HAMAP-Rule" id="MF_00377"/>
    </source>
</evidence>
<feature type="region of interest" description="Domain II" evidence="8">
    <location>
        <begin position="126"/>
        <end position="165"/>
    </location>
</feature>
<dbReference type="Pfam" id="PF08299">
    <property type="entry name" value="Bac_DnaA_C"/>
    <property type="match status" value="1"/>
</dbReference>
<dbReference type="InterPro" id="IPR010921">
    <property type="entry name" value="Trp_repressor/repl_initiator"/>
</dbReference>
<dbReference type="EMBL" id="SMAK01000003">
    <property type="protein sequence ID" value="TCT12010.1"/>
    <property type="molecule type" value="Genomic_DNA"/>
</dbReference>
<evidence type="ECO:0000256" key="2">
    <source>
        <dbReference type="ARBA" id="ARBA00022490"/>
    </source>
</evidence>
<evidence type="ECO:0000256" key="6">
    <source>
        <dbReference type="ARBA" id="ARBA00023121"/>
    </source>
</evidence>
<evidence type="ECO:0000256" key="3">
    <source>
        <dbReference type="ARBA" id="ARBA00022705"/>
    </source>
</evidence>
<reference evidence="14 15" key="1">
    <citation type="submission" date="2019-03" db="EMBL/GenBank/DDBJ databases">
        <title>Genomic Encyclopedia of Type Strains, Phase IV (KMG-IV): sequencing the most valuable type-strain genomes for metagenomic binning, comparative biology and taxonomic classification.</title>
        <authorList>
            <person name="Goeker M."/>
        </authorList>
    </citation>
    <scope>NUCLEOTIDE SEQUENCE [LARGE SCALE GENOMIC DNA]</scope>
    <source>
        <strain evidence="14 15">DSM 19345</strain>
    </source>
</reference>
<dbReference type="InterPro" id="IPR013317">
    <property type="entry name" value="DnaA_dom"/>
</dbReference>
<dbReference type="InterPro" id="IPR001957">
    <property type="entry name" value="Chromosome_initiator_DnaA"/>
</dbReference>
<dbReference type="AlphaFoldDB" id="A0A4R3MEC1"/>
<dbReference type="InterPro" id="IPR038454">
    <property type="entry name" value="DnaA_N_sf"/>
</dbReference>
<dbReference type="SMART" id="SM00382">
    <property type="entry name" value="AAA"/>
    <property type="match status" value="1"/>
</dbReference>
<dbReference type="FunFam" id="1.10.1750.10:FF:000002">
    <property type="entry name" value="Chromosomal replication initiator protein DnaA"/>
    <property type="match status" value="1"/>
</dbReference>
<evidence type="ECO:0000256" key="4">
    <source>
        <dbReference type="ARBA" id="ARBA00022741"/>
    </source>
</evidence>
<dbReference type="Proteomes" id="UP000295678">
    <property type="component" value="Unassembled WGS sequence"/>
</dbReference>
<feature type="binding site" evidence="8">
    <location>
        <position position="215"/>
    </location>
    <ligand>
        <name>ATP</name>
        <dbReference type="ChEBI" id="CHEBI:30616"/>
    </ligand>
</feature>
<dbReference type="Gene3D" id="1.10.1750.10">
    <property type="match status" value="1"/>
</dbReference>
<evidence type="ECO:0000259" key="12">
    <source>
        <dbReference type="SMART" id="SM00382"/>
    </source>
</evidence>
<keyword evidence="6 8" id="KW-0446">Lipid-binding</keyword>
<dbReference type="PROSITE" id="PS01008">
    <property type="entry name" value="DNAA"/>
    <property type="match status" value="1"/>
</dbReference>
<evidence type="ECO:0000313" key="14">
    <source>
        <dbReference type="EMBL" id="TCT12010.1"/>
    </source>
</evidence>
<proteinExistence type="inferred from homology"/>
<dbReference type="InterPro" id="IPR024633">
    <property type="entry name" value="DnaA_N_dom"/>
</dbReference>
<evidence type="ECO:0000313" key="15">
    <source>
        <dbReference type="Proteomes" id="UP000295678"/>
    </source>
</evidence>
<dbReference type="GO" id="GO:0005524">
    <property type="term" value="F:ATP binding"/>
    <property type="evidence" value="ECO:0007669"/>
    <property type="project" value="UniProtKB-UniRule"/>
</dbReference>
<keyword evidence="3 8" id="KW-0235">DNA replication</keyword>
<dbReference type="Pfam" id="PF00308">
    <property type="entry name" value="Bac_DnaA"/>
    <property type="match status" value="1"/>
</dbReference>
<dbReference type="InterPro" id="IPR027417">
    <property type="entry name" value="P-loop_NTPase"/>
</dbReference>
<dbReference type="GO" id="GO:0003688">
    <property type="term" value="F:DNA replication origin binding"/>
    <property type="evidence" value="ECO:0007669"/>
    <property type="project" value="UniProtKB-UniRule"/>
</dbReference>
<keyword evidence="2 8" id="KW-0963">Cytoplasm</keyword>
<evidence type="ECO:0000256" key="11">
    <source>
        <dbReference type="RuleBase" id="RU004227"/>
    </source>
</evidence>
<feature type="domain" description="Chromosomal replication initiator DnaA C-terminal" evidence="13">
    <location>
        <begin position="417"/>
        <end position="486"/>
    </location>
</feature>
<feature type="region of interest" description="Domain IV, binds dsDNA" evidence="8">
    <location>
        <begin position="389"/>
        <end position="512"/>
    </location>
</feature>
<comment type="caution">
    <text evidence="14">The sequence shown here is derived from an EMBL/GenBank/DDBJ whole genome shotgun (WGS) entry which is preliminary data.</text>
</comment>
<dbReference type="SUPFAM" id="SSF52540">
    <property type="entry name" value="P-loop containing nucleoside triphosphate hydrolases"/>
    <property type="match status" value="1"/>
</dbReference>
<dbReference type="PANTHER" id="PTHR30050:SF2">
    <property type="entry name" value="CHROMOSOMAL REPLICATION INITIATOR PROTEIN DNAA"/>
    <property type="match status" value="1"/>
</dbReference>
<keyword evidence="5 8" id="KW-0067">ATP-binding</keyword>
<dbReference type="CDD" id="cd00009">
    <property type="entry name" value="AAA"/>
    <property type="match status" value="1"/>
</dbReference>
<dbReference type="Pfam" id="PF11638">
    <property type="entry name" value="DnaA_N"/>
    <property type="match status" value="1"/>
</dbReference>
<dbReference type="InterPro" id="IPR013159">
    <property type="entry name" value="DnaA_C"/>
</dbReference>
<keyword evidence="15" id="KW-1185">Reference proteome</keyword>
<dbReference type="GO" id="GO:0006275">
    <property type="term" value="P:regulation of DNA replication"/>
    <property type="evidence" value="ECO:0007669"/>
    <property type="project" value="UniProtKB-UniRule"/>
</dbReference>
<comment type="domain">
    <text evidence="8">Domain I is involved in oligomerization and binding regulators, domain II is flexibile and of varying length in different bacteria, domain III forms the AAA+ region, while domain IV binds dsDNA.</text>
</comment>
<dbReference type="GO" id="GO:0008289">
    <property type="term" value="F:lipid binding"/>
    <property type="evidence" value="ECO:0007669"/>
    <property type="project" value="UniProtKB-KW"/>
</dbReference>